<accession>A0A7R8VB49</accession>
<evidence type="ECO:0000313" key="2">
    <source>
        <dbReference type="EMBL" id="CAD7193658.1"/>
    </source>
</evidence>
<feature type="region of interest" description="Disordered" evidence="1">
    <location>
        <begin position="16"/>
        <end position="35"/>
    </location>
</feature>
<protein>
    <submittedName>
        <fullName evidence="2">Uncharacterized protein</fullName>
    </submittedName>
</protein>
<gene>
    <name evidence="2" type="ORF">TDIB3V08_LOCUS115</name>
</gene>
<name>A0A7R8VB49_TIMDO</name>
<feature type="region of interest" description="Disordered" evidence="1">
    <location>
        <begin position="97"/>
        <end position="133"/>
    </location>
</feature>
<dbReference type="EMBL" id="OA564287">
    <property type="protein sequence ID" value="CAD7193658.1"/>
    <property type="molecule type" value="Genomic_DNA"/>
</dbReference>
<dbReference type="AlphaFoldDB" id="A0A7R8VB49"/>
<evidence type="ECO:0000256" key="1">
    <source>
        <dbReference type="SAM" id="MobiDB-lite"/>
    </source>
</evidence>
<reference evidence="2" key="1">
    <citation type="submission" date="2020-11" db="EMBL/GenBank/DDBJ databases">
        <authorList>
            <person name="Tran Van P."/>
        </authorList>
    </citation>
    <scope>NUCLEOTIDE SEQUENCE</scope>
</reference>
<sequence length="174" mass="19433">MGRKVVLSQTERVREAPVHVIDDTQDGGRAHGSDKRSCRKHIAGTILLNKLCLPWVTRHDTGDQNLFSPPQEIKHNKNRYQALFKEIPVEVTTISYTHPLGHDPNAFHPPPPPPPANSSKEGKGGGGVSKMTQIMTQVPTNEVTPPSYTPRMGELQYPLSGVRRKHFKDYVKTK</sequence>
<proteinExistence type="predicted"/>
<organism evidence="2">
    <name type="scientific">Timema douglasi</name>
    <name type="common">Walking stick</name>
    <dbReference type="NCBI Taxonomy" id="61478"/>
    <lineage>
        <taxon>Eukaryota</taxon>
        <taxon>Metazoa</taxon>
        <taxon>Ecdysozoa</taxon>
        <taxon>Arthropoda</taxon>
        <taxon>Hexapoda</taxon>
        <taxon>Insecta</taxon>
        <taxon>Pterygota</taxon>
        <taxon>Neoptera</taxon>
        <taxon>Polyneoptera</taxon>
        <taxon>Phasmatodea</taxon>
        <taxon>Timematodea</taxon>
        <taxon>Timematoidea</taxon>
        <taxon>Timematidae</taxon>
        <taxon>Timema</taxon>
    </lineage>
</organism>
<feature type="compositionally biased region" description="Pro residues" evidence="1">
    <location>
        <begin position="107"/>
        <end position="116"/>
    </location>
</feature>